<feature type="domain" description="Helicase ATP-binding" evidence="2">
    <location>
        <begin position="178"/>
        <end position="365"/>
    </location>
</feature>
<gene>
    <name evidence="3" type="ordered locus">Dtpsy_1193</name>
</gene>
<dbReference type="REBASE" id="20037">
    <property type="entry name" value="DspTPORF1194P"/>
</dbReference>
<evidence type="ECO:0000256" key="1">
    <source>
        <dbReference type="SAM" id="MobiDB-lite"/>
    </source>
</evidence>
<evidence type="ECO:0000313" key="3">
    <source>
        <dbReference type="EMBL" id="ACM32664.1"/>
    </source>
</evidence>
<dbReference type="NCBIfam" id="NF046051">
    <property type="entry name" value="restrict_EcoAI"/>
    <property type="match status" value="1"/>
</dbReference>
<feature type="compositionally biased region" description="Low complexity" evidence="1">
    <location>
        <begin position="610"/>
        <end position="626"/>
    </location>
</feature>
<dbReference type="Pfam" id="PF04851">
    <property type="entry name" value="ResIII"/>
    <property type="match status" value="1"/>
</dbReference>
<dbReference type="InterPro" id="IPR050742">
    <property type="entry name" value="Helicase_Restrict-Modif_Enz"/>
</dbReference>
<reference evidence="3 4" key="1">
    <citation type="journal article" date="2010" name="J. Bacteriol.">
        <title>Completed genome sequence of the anaerobic iron-oxidizing bacterium Acidovorax ebreus strain TPSY.</title>
        <authorList>
            <person name="Byrne-Bailey K.G."/>
            <person name="Weber K.A."/>
            <person name="Chair A.H."/>
            <person name="Bose S."/>
            <person name="Knox T."/>
            <person name="Spanbauer T.L."/>
            <person name="Chertkov O."/>
            <person name="Coates J.D."/>
        </authorList>
    </citation>
    <scope>NUCLEOTIDE SEQUENCE [LARGE SCALE GENOMIC DNA]</scope>
    <source>
        <strain evidence="3 4">TPSY</strain>
    </source>
</reference>
<dbReference type="Gene3D" id="3.90.1570.30">
    <property type="match status" value="1"/>
</dbReference>
<dbReference type="RefSeq" id="WP_015912842.1">
    <property type="nucleotide sequence ID" value="NC_011992.1"/>
</dbReference>
<feature type="region of interest" description="Disordered" evidence="1">
    <location>
        <begin position="583"/>
        <end position="626"/>
    </location>
</feature>
<sequence>MDKTKLSESDICEKFIRPAMEQAGWDGMDQIYREYPLRAGRVVVRGRQAQRDKSTVLRADYALFFKANIPLAVVEAKDNQHAVGAGMGQAIQYAELLGVPFSFASNGDGFVFRDATLADGVLERNLTLEEFPSPAELWSRYCAWKGWSAEESRIAGFDYAPNKTPRYYQLNAVNRAVEAIAAGQDRVLLVMATGTGKTYTAFQIIWRLWKSGAKKRILFLADRNILIDQTMVNDFRPFKGAMAKLSPNAKGVERVDAQGAVSVEDVDLAVNKTTKLVDKSYEIYLSLYQAVTGTEEERNIYKQFSPDFFDLIVVDECHRGSAAEDSAWRDILTYFAGATQIGLTATPKETKDVSNTDYFGEPVYTYSLKQGIEDGYLAPYKVIRVDLDKDTFGWRPTAGMTDKHGHAIEDRIYTGADMNRKLVLEQRDAVVAAKITEYLKATDRYAKTIVFCEDIDHAARMRQALSNANADLCATQPKYVVQITGDNIEGKLELDNFIDPEKTYPVIATTSKLMSTGVDAQTCKLIVLDQTIKSMTLFKQIIGRGTRLREDLGKTWFTILDFKRATELFADKDFDGEPVQIYEPGSGQPVAPPEPAMPGDIPGDAGTPGGAANPLDPLDPLNPLGPFAGGGGAGAGPKKYVLGNNVTVSVARERVQYLNAQGKLITESLRDYTRINLRKQYDSLDQFLQAWQQADRKAVLLQELEGQGVPLEALADEVGKDLDPFDLLLHVAYDQPPLTRRERARRVQKRNVFTQYGPVARKVLDALLDKYADEGIATIESNEVFKLQPFTDLGSPVELVRSFGGRPQYLSALQALEQALYATHPAH</sequence>
<dbReference type="AlphaFoldDB" id="A0A9J9U9X3"/>
<dbReference type="PANTHER" id="PTHR47396:SF1">
    <property type="entry name" value="ATP-DEPENDENT HELICASE IRC3-RELATED"/>
    <property type="match status" value="1"/>
</dbReference>
<dbReference type="InterPro" id="IPR013670">
    <property type="entry name" value="EcoEI_R_C_dom"/>
</dbReference>
<dbReference type="EMBL" id="CP001392">
    <property type="protein sequence ID" value="ACM32664.1"/>
    <property type="molecule type" value="Genomic_DNA"/>
</dbReference>
<organism evidence="3 4">
    <name type="scientific">Acidovorax ebreus (strain TPSY)</name>
    <name type="common">Diaphorobacter sp. (strain TPSY)</name>
    <dbReference type="NCBI Taxonomy" id="535289"/>
    <lineage>
        <taxon>Bacteria</taxon>
        <taxon>Pseudomonadati</taxon>
        <taxon>Pseudomonadota</taxon>
        <taxon>Betaproteobacteria</taxon>
        <taxon>Burkholderiales</taxon>
        <taxon>Comamonadaceae</taxon>
        <taxon>Diaphorobacter</taxon>
    </lineage>
</organism>
<evidence type="ECO:0000259" key="2">
    <source>
        <dbReference type="PROSITE" id="PS51192"/>
    </source>
</evidence>
<dbReference type="GO" id="GO:0016787">
    <property type="term" value="F:hydrolase activity"/>
    <property type="evidence" value="ECO:0007669"/>
    <property type="project" value="InterPro"/>
</dbReference>
<dbReference type="GO" id="GO:0005524">
    <property type="term" value="F:ATP binding"/>
    <property type="evidence" value="ECO:0007669"/>
    <property type="project" value="InterPro"/>
</dbReference>
<dbReference type="Gene3D" id="3.40.50.300">
    <property type="entry name" value="P-loop containing nucleotide triphosphate hydrolases"/>
    <property type="match status" value="2"/>
</dbReference>
<keyword evidence="4" id="KW-1185">Reference proteome</keyword>
<dbReference type="KEGG" id="dia:Dtpsy_1193"/>
<evidence type="ECO:0000313" key="4">
    <source>
        <dbReference type="Proteomes" id="UP000000450"/>
    </source>
</evidence>
<dbReference type="SMART" id="SM00487">
    <property type="entry name" value="DEXDc"/>
    <property type="match status" value="1"/>
</dbReference>
<dbReference type="PANTHER" id="PTHR47396">
    <property type="entry name" value="TYPE I RESTRICTION ENZYME ECOKI R PROTEIN"/>
    <property type="match status" value="1"/>
</dbReference>
<dbReference type="CDD" id="cd18032">
    <property type="entry name" value="DEXHc_RE_I_III_res"/>
    <property type="match status" value="1"/>
</dbReference>
<dbReference type="GO" id="GO:0006304">
    <property type="term" value="P:DNA modification"/>
    <property type="evidence" value="ECO:0007669"/>
    <property type="project" value="InterPro"/>
</dbReference>
<dbReference type="InterPro" id="IPR006935">
    <property type="entry name" value="Helicase/UvrB_N"/>
</dbReference>
<dbReference type="SUPFAM" id="SSF52540">
    <property type="entry name" value="P-loop containing nucleoside triphosphate hydrolases"/>
    <property type="match status" value="2"/>
</dbReference>
<name>A0A9J9U9X3_ACIET</name>
<protein>
    <submittedName>
        <fullName evidence="3">EcoEI R domain protein</fullName>
    </submittedName>
</protein>
<dbReference type="InterPro" id="IPR014001">
    <property type="entry name" value="Helicase_ATP-bd"/>
</dbReference>
<dbReference type="InterPro" id="IPR027417">
    <property type="entry name" value="P-loop_NTPase"/>
</dbReference>
<dbReference type="GO" id="GO:0005829">
    <property type="term" value="C:cytosol"/>
    <property type="evidence" value="ECO:0007669"/>
    <property type="project" value="TreeGrafter"/>
</dbReference>
<accession>A0A9J9U9X3</accession>
<dbReference type="PROSITE" id="PS51192">
    <property type="entry name" value="HELICASE_ATP_BIND_1"/>
    <property type="match status" value="1"/>
</dbReference>
<dbReference type="GO" id="GO:0003677">
    <property type="term" value="F:DNA binding"/>
    <property type="evidence" value="ECO:0007669"/>
    <property type="project" value="InterPro"/>
</dbReference>
<dbReference type="Pfam" id="PF08463">
    <property type="entry name" value="EcoEI_R_C"/>
    <property type="match status" value="1"/>
</dbReference>
<dbReference type="Proteomes" id="UP000000450">
    <property type="component" value="Chromosome"/>
</dbReference>
<dbReference type="CDD" id="cd18799">
    <property type="entry name" value="SF2_C_EcoAI-like"/>
    <property type="match status" value="1"/>
</dbReference>
<proteinExistence type="predicted"/>